<feature type="transmembrane region" description="Helical" evidence="2">
    <location>
        <begin position="87"/>
        <end position="105"/>
    </location>
</feature>
<dbReference type="EMBL" id="VTOX01000005">
    <property type="protein sequence ID" value="NKE67251.1"/>
    <property type="molecule type" value="Genomic_DNA"/>
</dbReference>
<keyword evidence="2" id="KW-0812">Transmembrane</keyword>
<keyword evidence="2" id="KW-1133">Transmembrane helix</keyword>
<evidence type="ECO:0000256" key="2">
    <source>
        <dbReference type="SAM" id="Phobius"/>
    </source>
</evidence>
<gene>
    <name evidence="3" type="ORF">RAMLITH_15610</name>
</gene>
<protein>
    <recommendedName>
        <fullName evidence="5">CsbD family protein</fullName>
    </recommendedName>
</protein>
<keyword evidence="2" id="KW-0472">Membrane</keyword>
<proteinExistence type="predicted"/>
<evidence type="ECO:0000313" key="4">
    <source>
        <dbReference type="Proteomes" id="UP000521868"/>
    </source>
</evidence>
<dbReference type="RefSeq" id="WP_168108375.1">
    <property type="nucleotide sequence ID" value="NZ_VTOX01000005.1"/>
</dbReference>
<name>A0A7X6I7E1_9BURK</name>
<dbReference type="Proteomes" id="UP000521868">
    <property type="component" value="Unassembled WGS sequence"/>
</dbReference>
<comment type="caution">
    <text evidence="3">The sequence shown here is derived from an EMBL/GenBank/DDBJ whole genome shotgun (WGS) entry which is preliminary data.</text>
</comment>
<evidence type="ECO:0008006" key="5">
    <source>
        <dbReference type="Google" id="ProtNLM"/>
    </source>
</evidence>
<reference evidence="3 4" key="1">
    <citation type="journal article" date="2020" name="Nature">
        <title>Bacterial chemolithoautotrophy via manganese oxidation.</title>
        <authorList>
            <person name="Yu H."/>
            <person name="Leadbetter J.R."/>
        </authorList>
    </citation>
    <scope>NUCLEOTIDE SEQUENCE [LARGE SCALE GENOMIC DNA]</scope>
    <source>
        <strain evidence="3 4">RBP-1</strain>
    </source>
</reference>
<sequence length="113" mass="11807">MFSTRSKELHASAAADEAHGMTERALGTTKEIAAQAIDRVRGLGTGVKGLASKSASSMGDVTARAGRHLGDYAHATGRYVSDQPVKSALIAAAVGAGVAALLLAMRRNKRYYY</sequence>
<evidence type="ECO:0000313" key="3">
    <source>
        <dbReference type="EMBL" id="NKE67251.1"/>
    </source>
</evidence>
<dbReference type="AlphaFoldDB" id="A0A7X6I7E1"/>
<accession>A0A7X6I7E1</accession>
<organism evidence="3 4">
    <name type="scientific">Ramlibacter lithotrophicus</name>
    <dbReference type="NCBI Taxonomy" id="2606681"/>
    <lineage>
        <taxon>Bacteria</taxon>
        <taxon>Pseudomonadati</taxon>
        <taxon>Pseudomonadota</taxon>
        <taxon>Betaproteobacteria</taxon>
        <taxon>Burkholderiales</taxon>
        <taxon>Comamonadaceae</taxon>
        <taxon>Ramlibacter</taxon>
    </lineage>
</organism>
<evidence type="ECO:0000256" key="1">
    <source>
        <dbReference type="SAM" id="MobiDB-lite"/>
    </source>
</evidence>
<feature type="region of interest" description="Disordered" evidence="1">
    <location>
        <begin position="1"/>
        <end position="22"/>
    </location>
</feature>
<keyword evidence="4" id="KW-1185">Reference proteome</keyword>